<comment type="cofactor">
    <cofactor evidence="1">
        <name>Ca(2+)</name>
        <dbReference type="ChEBI" id="CHEBI:29108"/>
    </cofactor>
</comment>
<dbReference type="CDD" id="cd04277">
    <property type="entry name" value="ZnMc_serralysin_like"/>
    <property type="match status" value="1"/>
</dbReference>
<dbReference type="Gene3D" id="3.40.390.10">
    <property type="entry name" value="Collagenase (Catalytic Domain)"/>
    <property type="match status" value="1"/>
</dbReference>
<dbReference type="InterPro" id="IPR001343">
    <property type="entry name" value="Hemolysn_Ca-bd"/>
</dbReference>
<dbReference type="SUPFAM" id="SSF55486">
    <property type="entry name" value="Metalloproteases ('zincins'), catalytic domain"/>
    <property type="match status" value="1"/>
</dbReference>
<evidence type="ECO:0000256" key="5">
    <source>
        <dbReference type="ARBA" id="ARBA00022737"/>
    </source>
</evidence>
<proteinExistence type="inferred from homology"/>
<reference evidence="7 8" key="1">
    <citation type="submission" date="2021-08" db="EMBL/GenBank/DDBJ databases">
        <title>Comparative Genomics Analysis of the Genus Qipengyuania Reveals Extensive Genetic Diversity and Metabolic Versatility, Including the Description of Fifteen Novel Species.</title>
        <authorList>
            <person name="Liu Y."/>
        </authorList>
    </citation>
    <scope>NUCLEOTIDE SEQUENCE [LARGE SCALE GENOMIC DNA]</scope>
    <source>
        <strain evidence="7 8">1NDH13</strain>
    </source>
</reference>
<keyword evidence="5" id="KW-0677">Repeat</keyword>
<comment type="similarity">
    <text evidence="3">Belongs to the peptidase M10B family.</text>
</comment>
<dbReference type="InterPro" id="IPR007280">
    <property type="entry name" value="Peptidase_C_arc/bac"/>
</dbReference>
<dbReference type="InterPro" id="IPR050557">
    <property type="entry name" value="RTX_toxin/Mannuronan_C5-epim"/>
</dbReference>
<dbReference type="RefSeq" id="WP_221424388.1">
    <property type="nucleotide sequence ID" value="NZ_CP081295.1"/>
</dbReference>
<dbReference type="PROSITE" id="PS00330">
    <property type="entry name" value="HEMOLYSIN_CALCIUM"/>
    <property type="match status" value="2"/>
</dbReference>
<dbReference type="Pfam" id="PF04151">
    <property type="entry name" value="PPC"/>
    <property type="match status" value="1"/>
</dbReference>
<keyword evidence="4" id="KW-0964">Secreted</keyword>
<dbReference type="SUPFAM" id="SSF89260">
    <property type="entry name" value="Collagen-binding domain"/>
    <property type="match status" value="1"/>
</dbReference>
<dbReference type="PRINTS" id="PR00313">
    <property type="entry name" value="CABNDNGRPT"/>
</dbReference>
<dbReference type="InterPro" id="IPR034033">
    <property type="entry name" value="Serralysin-like"/>
</dbReference>
<dbReference type="SMART" id="SM00235">
    <property type="entry name" value="ZnMc"/>
    <property type="match status" value="1"/>
</dbReference>
<sequence>MIVVEEGCGCCTCRSDSNDLVAKHLNLASFSEAAVFAASVTVNAAEGDIPGDVTTTATIAIGESVTGELEVLGDTDWFRIDLVEGQTVSISLSGSGVSPVSDTYLRIFGSGGGLLATNDDGGDGLNSLLRFTANTTGTYFIEADSWNGQSTGEYTLTVTEAAPLEIYSLDEIAAQLTSGYWGGDERAYSAPTIFYEFVGLSAGEEALALAAMQYWSSVADIKFSPTYDGAFPATLTFQNMESGAWSESSVQYWDGTITTSIVNVSANWFAQNGSTLNSYSYQTYLHELGHALGLGHAGNYNGDASFATDALYLNDSWATTVMSYFDQRDNSYFSQQGFTLAYIGTPMLADIVAIQNLYGVRETRTGDNTYGFNGVGIQDVFDANLYPNIAYTIWDSGGHDTLDYSGFTADQWIDLRAEYYSNIGGNTGNVAIARGVVIEDAKGGPGADTLVGNDVSNALWGLDGNDNIDGGGAWDLLWGGEGDDYLVGNFGNDTIRGGIGNDTLRGGASWDNLFGGPGNDTLHGGNGRDKLYGDSGDDTLQGGSGADLLRGAGGADTLSGGDGDDLIKGEWANDTLLGGNGDDVMFGGDGSDRLEGGSGNDILTGGAGNDVFVFAAYGSGNADIIDDFQRGDKIGLDRNQSFGAIDTLGALDRSTLVYGTEAKDADDRIIYQWSTGKLFYDPDGVGGVDAVLFAQLEPRTDISPQSFLAFGEAAPPTDALNAADPIFA</sequence>
<organism evidence="7 8">
    <name type="scientific">Qipengyuania aurantiaca</name>
    <dbReference type="NCBI Taxonomy" id="2867233"/>
    <lineage>
        <taxon>Bacteria</taxon>
        <taxon>Pseudomonadati</taxon>
        <taxon>Pseudomonadota</taxon>
        <taxon>Alphaproteobacteria</taxon>
        <taxon>Sphingomonadales</taxon>
        <taxon>Erythrobacteraceae</taxon>
        <taxon>Qipengyuania</taxon>
    </lineage>
</organism>
<dbReference type="Gene3D" id="2.60.120.380">
    <property type="match status" value="1"/>
</dbReference>
<feature type="domain" description="Peptidase metallopeptidase" evidence="6">
    <location>
        <begin position="184"/>
        <end position="327"/>
    </location>
</feature>
<dbReference type="EMBL" id="CP081295">
    <property type="protein sequence ID" value="QZD88878.1"/>
    <property type="molecule type" value="Genomic_DNA"/>
</dbReference>
<dbReference type="SUPFAM" id="SSF51120">
    <property type="entry name" value="beta-Roll"/>
    <property type="match status" value="3"/>
</dbReference>
<comment type="subcellular location">
    <subcellularLocation>
        <location evidence="2">Secreted</location>
    </subcellularLocation>
</comment>
<dbReference type="Pfam" id="PF00353">
    <property type="entry name" value="HemolysinCabind"/>
    <property type="match status" value="4"/>
</dbReference>
<dbReference type="InterPro" id="IPR013858">
    <property type="entry name" value="Peptidase_M10B_C"/>
</dbReference>
<dbReference type="PANTHER" id="PTHR38340">
    <property type="entry name" value="S-LAYER PROTEIN"/>
    <property type="match status" value="1"/>
</dbReference>
<accession>A0ABX8ZNW5</accession>
<evidence type="ECO:0000313" key="7">
    <source>
        <dbReference type="EMBL" id="QZD88878.1"/>
    </source>
</evidence>
<gene>
    <name evidence="7" type="ORF">K3148_08395</name>
</gene>
<keyword evidence="8" id="KW-1185">Reference proteome</keyword>
<evidence type="ECO:0000313" key="8">
    <source>
        <dbReference type="Proteomes" id="UP000824281"/>
    </source>
</evidence>
<dbReference type="Proteomes" id="UP000824281">
    <property type="component" value="Chromosome"/>
</dbReference>
<evidence type="ECO:0000256" key="3">
    <source>
        <dbReference type="ARBA" id="ARBA00009490"/>
    </source>
</evidence>
<dbReference type="InterPro" id="IPR006026">
    <property type="entry name" value="Peptidase_Metallo"/>
</dbReference>
<evidence type="ECO:0000259" key="6">
    <source>
        <dbReference type="SMART" id="SM00235"/>
    </source>
</evidence>
<dbReference type="InterPro" id="IPR024079">
    <property type="entry name" value="MetalloPept_cat_dom_sf"/>
</dbReference>
<dbReference type="InterPro" id="IPR018511">
    <property type="entry name" value="Hemolysin-typ_Ca-bd_CS"/>
</dbReference>
<protein>
    <submittedName>
        <fullName evidence="7">M10 family metallopeptidase C-terminal domain-containing protein</fullName>
    </submittedName>
</protein>
<dbReference type="Gene3D" id="2.150.10.10">
    <property type="entry name" value="Serralysin-like metalloprotease, C-terminal"/>
    <property type="match status" value="3"/>
</dbReference>
<evidence type="ECO:0000256" key="4">
    <source>
        <dbReference type="ARBA" id="ARBA00022525"/>
    </source>
</evidence>
<dbReference type="InterPro" id="IPR011049">
    <property type="entry name" value="Serralysin-like_metalloprot_C"/>
</dbReference>
<name>A0ABX8ZNW5_9SPHN</name>
<evidence type="ECO:0000256" key="2">
    <source>
        <dbReference type="ARBA" id="ARBA00004613"/>
    </source>
</evidence>
<dbReference type="Pfam" id="PF08548">
    <property type="entry name" value="Peptidase_M10_C"/>
    <property type="match status" value="1"/>
</dbReference>
<dbReference type="PANTHER" id="PTHR38340:SF1">
    <property type="entry name" value="S-LAYER PROTEIN"/>
    <property type="match status" value="1"/>
</dbReference>
<evidence type="ECO:0000256" key="1">
    <source>
        <dbReference type="ARBA" id="ARBA00001913"/>
    </source>
</evidence>